<accession>A0A238L8D7</accession>
<dbReference type="Proteomes" id="UP000202922">
    <property type="component" value="Unassembled WGS sequence"/>
</dbReference>
<gene>
    <name evidence="2" type="ORF">COL8621_03808</name>
</gene>
<evidence type="ECO:0000313" key="2">
    <source>
        <dbReference type="EMBL" id="SMX51277.1"/>
    </source>
</evidence>
<dbReference type="InterPro" id="IPR041657">
    <property type="entry name" value="HTH_17"/>
</dbReference>
<dbReference type="Pfam" id="PF12728">
    <property type="entry name" value="HTH_17"/>
    <property type="match status" value="1"/>
</dbReference>
<dbReference type="EMBL" id="FXYE01000006">
    <property type="protein sequence ID" value="SMX51277.1"/>
    <property type="molecule type" value="Genomic_DNA"/>
</dbReference>
<reference evidence="3" key="1">
    <citation type="submission" date="2017-05" db="EMBL/GenBank/DDBJ databases">
        <authorList>
            <person name="Rodrigo-Torres L."/>
            <person name="Arahal R. D."/>
            <person name="Lucena T."/>
        </authorList>
    </citation>
    <scope>NUCLEOTIDE SEQUENCE [LARGE SCALE GENOMIC DNA]</scope>
    <source>
        <strain evidence="3">CECT 8621</strain>
    </source>
</reference>
<feature type="domain" description="Helix-turn-helix" evidence="1">
    <location>
        <begin position="6"/>
        <end position="56"/>
    </location>
</feature>
<evidence type="ECO:0000313" key="3">
    <source>
        <dbReference type="Proteomes" id="UP000202922"/>
    </source>
</evidence>
<proteinExistence type="predicted"/>
<sequence>MDISPLLTVADFCRAVGISRSTWHKLKRQGATPAVVTIGGIQRIRKEAAEAWLAENETRGSTIH</sequence>
<keyword evidence="3" id="KW-1185">Reference proteome</keyword>
<dbReference type="OrthoDB" id="194758at2"/>
<name>A0A238L8D7_9RHOB</name>
<evidence type="ECO:0000259" key="1">
    <source>
        <dbReference type="Pfam" id="PF12728"/>
    </source>
</evidence>
<dbReference type="AlphaFoldDB" id="A0A238L8D7"/>
<protein>
    <submittedName>
        <fullName evidence="2">Helix-turn-helix domain protein</fullName>
    </submittedName>
</protein>
<dbReference type="RefSeq" id="WP_093968978.1">
    <property type="nucleotide sequence ID" value="NZ_FXYE01000006.1"/>
</dbReference>
<organism evidence="2 3">
    <name type="scientific">Actibacterium lipolyticum</name>
    <dbReference type="NCBI Taxonomy" id="1524263"/>
    <lineage>
        <taxon>Bacteria</taxon>
        <taxon>Pseudomonadati</taxon>
        <taxon>Pseudomonadota</taxon>
        <taxon>Alphaproteobacteria</taxon>
        <taxon>Rhodobacterales</taxon>
        <taxon>Roseobacteraceae</taxon>
        <taxon>Actibacterium</taxon>
    </lineage>
</organism>